<keyword evidence="2" id="KW-0472">Membrane</keyword>
<dbReference type="Pfam" id="PF07730">
    <property type="entry name" value="HisKA_3"/>
    <property type="match status" value="1"/>
</dbReference>
<evidence type="ECO:0000259" key="4">
    <source>
        <dbReference type="Pfam" id="PF07495"/>
    </source>
</evidence>
<dbReference type="Pfam" id="PF02518">
    <property type="entry name" value="HATPase_c"/>
    <property type="match status" value="1"/>
</dbReference>
<dbReference type="InterPro" id="IPR003594">
    <property type="entry name" value="HATPase_dom"/>
</dbReference>
<evidence type="ECO:0000256" key="2">
    <source>
        <dbReference type="SAM" id="Phobius"/>
    </source>
</evidence>
<dbReference type="PANTHER" id="PTHR43547:SF2">
    <property type="entry name" value="HYBRID SIGNAL TRANSDUCTION HISTIDINE KINASE C"/>
    <property type="match status" value="1"/>
</dbReference>
<accession>A0A344TMB3</accession>
<dbReference type="Pfam" id="PF07495">
    <property type="entry name" value="Y_Y_Y"/>
    <property type="match status" value="1"/>
</dbReference>
<protein>
    <recommendedName>
        <fullName evidence="8">Histidine kinase/HSP90-like ATPase domain-containing protein</fullName>
    </recommendedName>
</protein>
<evidence type="ECO:0000313" key="6">
    <source>
        <dbReference type="EMBL" id="AXE19784.1"/>
    </source>
</evidence>
<evidence type="ECO:0008006" key="8">
    <source>
        <dbReference type="Google" id="ProtNLM"/>
    </source>
</evidence>
<dbReference type="Pfam" id="PF07494">
    <property type="entry name" value="Reg_prop"/>
    <property type="match status" value="2"/>
</dbReference>
<keyword evidence="7" id="KW-1185">Reference proteome</keyword>
<dbReference type="Gene3D" id="2.60.40.10">
    <property type="entry name" value="Immunoglobulins"/>
    <property type="match status" value="1"/>
</dbReference>
<dbReference type="SUPFAM" id="SSF63829">
    <property type="entry name" value="Calcium-dependent phosphotriesterase"/>
    <property type="match status" value="3"/>
</dbReference>
<keyword evidence="1" id="KW-0597">Phosphoprotein</keyword>
<feature type="transmembrane region" description="Helical" evidence="2">
    <location>
        <begin position="814"/>
        <end position="832"/>
    </location>
</feature>
<dbReference type="InterPro" id="IPR036890">
    <property type="entry name" value="HATPase_C_sf"/>
</dbReference>
<evidence type="ECO:0000259" key="3">
    <source>
        <dbReference type="Pfam" id="PF02518"/>
    </source>
</evidence>
<feature type="domain" description="Two component regulator three Y" evidence="4">
    <location>
        <begin position="742"/>
        <end position="806"/>
    </location>
</feature>
<proteinExistence type="predicted"/>
<name>A0A344TMB3_9BACT</name>
<organism evidence="6 7">
    <name type="scientific">Runella rosea</name>
    <dbReference type="NCBI Taxonomy" id="2259595"/>
    <lineage>
        <taxon>Bacteria</taxon>
        <taxon>Pseudomonadati</taxon>
        <taxon>Bacteroidota</taxon>
        <taxon>Cytophagia</taxon>
        <taxon>Cytophagales</taxon>
        <taxon>Spirosomataceae</taxon>
        <taxon>Runella</taxon>
    </lineage>
</organism>
<evidence type="ECO:0000313" key="7">
    <source>
        <dbReference type="Proteomes" id="UP000251993"/>
    </source>
</evidence>
<feature type="domain" description="Signal transduction histidine kinase subgroup 3 dimerisation and phosphoacceptor" evidence="5">
    <location>
        <begin position="858"/>
        <end position="923"/>
    </location>
</feature>
<dbReference type="Gene3D" id="2.130.10.10">
    <property type="entry name" value="YVTN repeat-like/Quinoprotein amine dehydrogenase"/>
    <property type="match status" value="4"/>
</dbReference>
<dbReference type="InterPro" id="IPR013783">
    <property type="entry name" value="Ig-like_fold"/>
</dbReference>
<dbReference type="InterPro" id="IPR011123">
    <property type="entry name" value="Y_Y_Y"/>
</dbReference>
<dbReference type="EMBL" id="CP030850">
    <property type="protein sequence ID" value="AXE19784.1"/>
    <property type="molecule type" value="Genomic_DNA"/>
</dbReference>
<dbReference type="GO" id="GO:0046983">
    <property type="term" value="F:protein dimerization activity"/>
    <property type="evidence" value="ECO:0007669"/>
    <property type="project" value="InterPro"/>
</dbReference>
<sequence length="1066" mass="121159">MKQRAFQPTFVKFNSYTPSPCLRRGEAVRLTMKKYLLLLSICISNVVWANNVIPSDYWDHLALNEGLSQNEVRSIVQDHRGLMWMGTQDGLNCYDGQAIKKYRHNPFDSTTLSHDDITFLYEDARHHLWVGTTKGLNRRLFRQNSFQHFPQIQGMVTSIVEDKNHAIWVGTSSGLWCLRPKGDEFQHFLYRHSTDDAYSLSNDFVGSMTLDAEGNLWIGTAKGLNKLLIGNNIRFENSRNRSLPLFDTDQPPTHVWSARAKGLWVSAQGQFGLANPQTGAWEDLTDGLPAKVQLSTVWTDRLGVIWIGTQGNGVFRYRFDEITRQLVRLGSFQEDLLAKNGLKSSHITCIYEGREASEDVVWVGTREAGVQLYSRSKNTFQHWERLFSKENAAGKSYFGIGTDRQGFLWAATFSKLYRIDRQSQDIKKYALPNDALVETITEDAKGTLWVGGNAGLLRYDRSRDRFAPFVLPAFDNKKPWVLRIYQDKQEKMWVGTQSYLAKLTPTGSPEIIRELPAAKNTKIELRSVGAIQKDAKGTLWIGMRNGLVQWPANGGIAQFFQNNPRDPKSLINNIVLDVHVDAKQRVWVCTTKGLSRVIEEKGKVTFEHFTEKEGLSNAFVYGALSDSKGKIWLTTNGGLVCFDPDKRTFRNYTAQDGLGGGEFNSGGFHQSADGELFFGGNGMLLSCRPTELVPNRHLPKVAVTSFKKFEKEWDIDSLLALKEPITLKYNENFFSFELAALDYTNPTQNQFAYQLEGFDKKWVTAGTRRYLTFTNLSPGQYTLRVKAANNEGLWNEKEILSIPLYIQPPFWQTWWFYGLALLILVTVSKLFYDYRVRAKVKHLFDLERVKLEENERVRKLAAQDLHDEFGNTLTRISLLTEMIKTRLNGQAKGEIGTLLTKIGDNSNRMYQGTKDFIWAINPEHDNFYEIAIRLKDFGDDAFDKTGIRFSVNGLNDDLRAVTLYMGESRHLVLLFKEAISNTLKHAQATEVSFTFGVENDEMKIQWQDNGKGFYADQTRQGNGLTNIQTRAEKIGGSALIRTLAGKGTCVEFRKKVGAIAKLSPKN</sequence>
<dbReference type="PANTHER" id="PTHR43547">
    <property type="entry name" value="TWO-COMPONENT HISTIDINE KINASE"/>
    <property type="match status" value="1"/>
</dbReference>
<dbReference type="SUPFAM" id="SSF55874">
    <property type="entry name" value="ATPase domain of HSP90 chaperone/DNA topoisomerase II/histidine kinase"/>
    <property type="match status" value="1"/>
</dbReference>
<dbReference type="Gene3D" id="3.30.565.10">
    <property type="entry name" value="Histidine kinase-like ATPase, C-terminal domain"/>
    <property type="match status" value="1"/>
</dbReference>
<evidence type="ECO:0000256" key="1">
    <source>
        <dbReference type="ARBA" id="ARBA00022553"/>
    </source>
</evidence>
<keyword evidence="2" id="KW-1133">Transmembrane helix</keyword>
<dbReference type="GO" id="GO:0016020">
    <property type="term" value="C:membrane"/>
    <property type="evidence" value="ECO:0007669"/>
    <property type="project" value="InterPro"/>
</dbReference>
<dbReference type="InterPro" id="IPR011110">
    <property type="entry name" value="Reg_prop"/>
</dbReference>
<dbReference type="KEGG" id="run:DR864_19570"/>
<keyword evidence="2" id="KW-0812">Transmembrane</keyword>
<dbReference type="GO" id="GO:0000155">
    <property type="term" value="F:phosphorelay sensor kinase activity"/>
    <property type="evidence" value="ECO:0007669"/>
    <property type="project" value="InterPro"/>
</dbReference>
<gene>
    <name evidence="6" type="ORF">DR864_19570</name>
</gene>
<dbReference type="InterPro" id="IPR015943">
    <property type="entry name" value="WD40/YVTN_repeat-like_dom_sf"/>
</dbReference>
<dbReference type="CDD" id="cd16917">
    <property type="entry name" value="HATPase_UhpB-NarQ-NarX-like"/>
    <property type="match status" value="1"/>
</dbReference>
<reference evidence="6 7" key="1">
    <citation type="submission" date="2018-07" db="EMBL/GenBank/DDBJ databases">
        <title>Genome sequencing of Runella.</title>
        <authorList>
            <person name="Baek M.-G."/>
            <person name="Yi H."/>
        </authorList>
    </citation>
    <scope>NUCLEOTIDE SEQUENCE [LARGE SCALE GENOMIC DNA]</scope>
    <source>
        <strain evidence="6 7">HYN0085</strain>
    </source>
</reference>
<dbReference type="OrthoDB" id="9778366at2"/>
<evidence type="ECO:0000259" key="5">
    <source>
        <dbReference type="Pfam" id="PF07730"/>
    </source>
</evidence>
<dbReference type="InterPro" id="IPR011712">
    <property type="entry name" value="Sig_transdc_His_kin_sub3_dim/P"/>
</dbReference>
<dbReference type="Proteomes" id="UP000251993">
    <property type="component" value="Chromosome"/>
</dbReference>
<dbReference type="AlphaFoldDB" id="A0A344TMB3"/>
<feature type="domain" description="Histidine kinase/HSP90-like ATPase" evidence="3">
    <location>
        <begin position="967"/>
        <end position="1055"/>
    </location>
</feature>